<sequence length="144" mass="16551">MSDRMMATTSNLLKQNLYTIFTLVKHSDNTKAPRIIIYERHSEILVATFSCTVSCEYRIHTRVVGSRCYGHISSRCWAVEYCTRRLQCVLPKFAMRDVILDLACFMVNVNFVVLVLYLERALVEFIVSEVKKGLHTVLSLIVLA</sequence>
<organism evidence="1 2">
    <name type="scientific">Leptosia nina</name>
    <dbReference type="NCBI Taxonomy" id="320188"/>
    <lineage>
        <taxon>Eukaryota</taxon>
        <taxon>Metazoa</taxon>
        <taxon>Ecdysozoa</taxon>
        <taxon>Arthropoda</taxon>
        <taxon>Hexapoda</taxon>
        <taxon>Insecta</taxon>
        <taxon>Pterygota</taxon>
        <taxon>Neoptera</taxon>
        <taxon>Endopterygota</taxon>
        <taxon>Lepidoptera</taxon>
        <taxon>Glossata</taxon>
        <taxon>Ditrysia</taxon>
        <taxon>Papilionoidea</taxon>
        <taxon>Pieridae</taxon>
        <taxon>Pierinae</taxon>
        <taxon>Leptosia</taxon>
    </lineage>
</organism>
<keyword evidence="2" id="KW-1185">Reference proteome</keyword>
<protein>
    <submittedName>
        <fullName evidence="1">Uncharacterized protein</fullName>
    </submittedName>
</protein>
<accession>A0AAV1JTZ4</accession>
<proteinExistence type="predicted"/>
<reference evidence="1 2" key="1">
    <citation type="submission" date="2023-11" db="EMBL/GenBank/DDBJ databases">
        <authorList>
            <person name="Okamura Y."/>
        </authorList>
    </citation>
    <scope>NUCLEOTIDE SEQUENCE [LARGE SCALE GENOMIC DNA]</scope>
</reference>
<gene>
    <name evidence="1" type="ORF">LNINA_LOCUS11924</name>
</gene>
<evidence type="ECO:0000313" key="1">
    <source>
        <dbReference type="EMBL" id="CAK1552898.1"/>
    </source>
</evidence>
<evidence type="ECO:0000313" key="2">
    <source>
        <dbReference type="Proteomes" id="UP001497472"/>
    </source>
</evidence>
<dbReference type="AlphaFoldDB" id="A0AAV1JTZ4"/>
<name>A0AAV1JTZ4_9NEOP</name>
<dbReference type="Proteomes" id="UP001497472">
    <property type="component" value="Unassembled WGS sequence"/>
</dbReference>
<dbReference type="EMBL" id="CAVLEF010000174">
    <property type="protein sequence ID" value="CAK1552898.1"/>
    <property type="molecule type" value="Genomic_DNA"/>
</dbReference>
<comment type="caution">
    <text evidence="1">The sequence shown here is derived from an EMBL/GenBank/DDBJ whole genome shotgun (WGS) entry which is preliminary data.</text>
</comment>